<proteinExistence type="predicted"/>
<evidence type="ECO:0008006" key="4">
    <source>
        <dbReference type="Google" id="ProtNLM"/>
    </source>
</evidence>
<accession>A0A974HHS0</accession>
<evidence type="ECO:0000256" key="1">
    <source>
        <dbReference type="SAM" id="SignalP"/>
    </source>
</evidence>
<name>A0A974HHS0_XENLA</name>
<keyword evidence="1" id="KW-0732">Signal</keyword>
<organism evidence="2 3">
    <name type="scientific">Xenopus laevis</name>
    <name type="common">African clawed frog</name>
    <dbReference type="NCBI Taxonomy" id="8355"/>
    <lineage>
        <taxon>Eukaryota</taxon>
        <taxon>Metazoa</taxon>
        <taxon>Chordata</taxon>
        <taxon>Craniata</taxon>
        <taxon>Vertebrata</taxon>
        <taxon>Euteleostomi</taxon>
        <taxon>Amphibia</taxon>
        <taxon>Batrachia</taxon>
        <taxon>Anura</taxon>
        <taxon>Pipoidea</taxon>
        <taxon>Pipidae</taxon>
        <taxon>Xenopodinae</taxon>
        <taxon>Xenopus</taxon>
        <taxon>Xenopus</taxon>
    </lineage>
</organism>
<evidence type="ECO:0000313" key="2">
    <source>
        <dbReference type="EMBL" id="OCT78484.1"/>
    </source>
</evidence>
<dbReference type="AlphaFoldDB" id="A0A974HHS0"/>
<feature type="signal peptide" evidence="1">
    <location>
        <begin position="1"/>
        <end position="26"/>
    </location>
</feature>
<reference evidence="3" key="1">
    <citation type="journal article" date="2016" name="Nature">
        <title>Genome evolution in the allotetraploid frog Xenopus laevis.</title>
        <authorList>
            <person name="Session A.M."/>
            <person name="Uno Y."/>
            <person name="Kwon T."/>
            <person name="Chapman J.A."/>
            <person name="Toyoda A."/>
            <person name="Takahashi S."/>
            <person name="Fukui A."/>
            <person name="Hikosaka A."/>
            <person name="Suzuki A."/>
            <person name="Kondo M."/>
            <person name="van Heeringen S.J."/>
            <person name="Quigley I."/>
            <person name="Heinz S."/>
            <person name="Ogino H."/>
            <person name="Ochi H."/>
            <person name="Hellsten U."/>
            <person name="Lyons J.B."/>
            <person name="Simakov O."/>
            <person name="Putnam N."/>
            <person name="Stites J."/>
            <person name="Kuroki Y."/>
            <person name="Tanaka T."/>
            <person name="Michiue T."/>
            <person name="Watanabe M."/>
            <person name="Bogdanovic O."/>
            <person name="Lister R."/>
            <person name="Georgiou G."/>
            <person name="Paranjpe S.S."/>
            <person name="van Kruijsbergen I."/>
            <person name="Shu S."/>
            <person name="Carlson J."/>
            <person name="Kinoshita T."/>
            <person name="Ohta Y."/>
            <person name="Mawaribuchi S."/>
            <person name="Jenkins J."/>
            <person name="Grimwood J."/>
            <person name="Schmutz J."/>
            <person name="Mitros T."/>
            <person name="Mozaffari S.V."/>
            <person name="Suzuki Y."/>
            <person name="Haramoto Y."/>
            <person name="Yamamoto T.S."/>
            <person name="Takagi C."/>
            <person name="Heald R."/>
            <person name="Miller K."/>
            <person name="Haudenschild C."/>
            <person name="Kitzman J."/>
            <person name="Nakayama T."/>
            <person name="Izutsu Y."/>
            <person name="Robert J."/>
            <person name="Fortriede J."/>
            <person name="Burns K."/>
            <person name="Lotay V."/>
            <person name="Karimi K."/>
            <person name="Yasuoka Y."/>
            <person name="Dichmann D.S."/>
            <person name="Flajnik M.F."/>
            <person name="Houston D.W."/>
            <person name="Shendure J."/>
            <person name="DuPasquier L."/>
            <person name="Vize P.D."/>
            <person name="Zorn A.M."/>
            <person name="Ito M."/>
            <person name="Marcotte E.M."/>
            <person name="Wallingford J.B."/>
            <person name="Ito Y."/>
            <person name="Asashima M."/>
            <person name="Ueno N."/>
            <person name="Matsuda Y."/>
            <person name="Veenstra G.J."/>
            <person name="Fujiyama A."/>
            <person name="Harland R.M."/>
            <person name="Taira M."/>
            <person name="Rokhsar D.S."/>
        </authorList>
    </citation>
    <scope>NUCLEOTIDE SEQUENCE [LARGE SCALE GENOMIC DNA]</scope>
    <source>
        <strain evidence="3">J</strain>
    </source>
</reference>
<sequence>MATIHSAALDFSILAILLTECPPSHPASSVRWGKRALCDSRSGTGAVACKRERMKCVMLKWIIDHGWSL</sequence>
<feature type="chain" id="PRO_5037033626" description="Secreted protein" evidence="1">
    <location>
        <begin position="27"/>
        <end position="69"/>
    </location>
</feature>
<protein>
    <recommendedName>
        <fullName evidence="4">Secreted protein</fullName>
    </recommendedName>
</protein>
<evidence type="ECO:0000313" key="3">
    <source>
        <dbReference type="Proteomes" id="UP000694892"/>
    </source>
</evidence>
<dbReference type="Proteomes" id="UP000694892">
    <property type="component" value="Chromosome 5S"/>
</dbReference>
<dbReference type="EMBL" id="CM004475">
    <property type="protein sequence ID" value="OCT78484.1"/>
    <property type="molecule type" value="Genomic_DNA"/>
</dbReference>
<gene>
    <name evidence="2" type="ORF">XELAEV_18029581mg</name>
</gene>